<dbReference type="Proteomes" id="UP000317238">
    <property type="component" value="Unassembled WGS sequence"/>
</dbReference>
<gene>
    <name evidence="1" type="ORF">Pan14r_45790</name>
</gene>
<reference evidence="1 2" key="1">
    <citation type="submission" date="2019-02" db="EMBL/GenBank/DDBJ databases">
        <title>Deep-cultivation of Planctomycetes and their phenomic and genomic characterization uncovers novel biology.</title>
        <authorList>
            <person name="Wiegand S."/>
            <person name="Jogler M."/>
            <person name="Boedeker C."/>
            <person name="Pinto D."/>
            <person name="Vollmers J."/>
            <person name="Rivas-Marin E."/>
            <person name="Kohn T."/>
            <person name="Peeters S.H."/>
            <person name="Heuer A."/>
            <person name="Rast P."/>
            <person name="Oberbeckmann S."/>
            <person name="Bunk B."/>
            <person name="Jeske O."/>
            <person name="Meyerdierks A."/>
            <person name="Storesund J.E."/>
            <person name="Kallscheuer N."/>
            <person name="Luecker S."/>
            <person name="Lage O.M."/>
            <person name="Pohl T."/>
            <person name="Merkel B.J."/>
            <person name="Hornburger P."/>
            <person name="Mueller R.-W."/>
            <person name="Bruemmer F."/>
            <person name="Labrenz M."/>
            <person name="Spormann A.M."/>
            <person name="Op Den Camp H."/>
            <person name="Overmann J."/>
            <person name="Amann R."/>
            <person name="Jetten M.S.M."/>
            <person name="Mascher T."/>
            <person name="Medema M.H."/>
            <person name="Devos D.P."/>
            <person name="Kaster A.-K."/>
            <person name="Ovreas L."/>
            <person name="Rohde M."/>
            <person name="Galperin M.Y."/>
            <person name="Jogler C."/>
        </authorList>
    </citation>
    <scope>NUCLEOTIDE SEQUENCE [LARGE SCALE GENOMIC DNA]</scope>
    <source>
        <strain evidence="1 2">Pan14r</strain>
    </source>
</reference>
<comment type="caution">
    <text evidence="1">The sequence shown here is derived from an EMBL/GenBank/DDBJ whole genome shotgun (WGS) entry which is preliminary data.</text>
</comment>
<dbReference type="EMBL" id="SJPL01000001">
    <property type="protein sequence ID" value="TWT72261.1"/>
    <property type="molecule type" value="Genomic_DNA"/>
</dbReference>
<proteinExistence type="predicted"/>
<evidence type="ECO:0000313" key="1">
    <source>
        <dbReference type="EMBL" id="TWT72261.1"/>
    </source>
</evidence>
<organism evidence="1 2">
    <name type="scientific">Crateriforma conspicua</name>
    <dbReference type="NCBI Taxonomy" id="2527996"/>
    <lineage>
        <taxon>Bacteria</taxon>
        <taxon>Pseudomonadati</taxon>
        <taxon>Planctomycetota</taxon>
        <taxon>Planctomycetia</taxon>
        <taxon>Planctomycetales</taxon>
        <taxon>Planctomycetaceae</taxon>
        <taxon>Crateriforma</taxon>
    </lineage>
</organism>
<keyword evidence="2" id="KW-1185">Reference proteome</keyword>
<sequence length="163" mass="17554">MKRMPDDLKSGRLHWVYLVGSIGCATTLGCGDAATTLEAIQNAVPVPGITATPSQDSQTADIQATPVAFDPVSPDRVNPFVYPGGEQDERSGFAVRGANASQVKVLGFADVGVPRVFLRIEDETKILREGDQAMNIRVVKINPPNVVLAIDNLTWTATMFDDR</sequence>
<protein>
    <submittedName>
        <fullName evidence="1">Uncharacterized protein</fullName>
    </submittedName>
</protein>
<name>A0A5C5YCT0_9PLAN</name>
<evidence type="ECO:0000313" key="2">
    <source>
        <dbReference type="Proteomes" id="UP000317238"/>
    </source>
</evidence>
<dbReference type="RefSeq" id="WP_145293489.1">
    <property type="nucleotide sequence ID" value="NZ_CP036319.1"/>
</dbReference>
<accession>A0A5C5YCT0</accession>
<dbReference type="PROSITE" id="PS51257">
    <property type="entry name" value="PROKAR_LIPOPROTEIN"/>
    <property type="match status" value="1"/>
</dbReference>
<dbReference type="OrthoDB" id="272847at2"/>
<dbReference type="AlphaFoldDB" id="A0A5C5YCT0"/>